<feature type="compositionally biased region" description="Basic and acidic residues" evidence="1">
    <location>
        <begin position="531"/>
        <end position="544"/>
    </location>
</feature>
<proteinExistence type="predicted"/>
<feature type="region of interest" description="Disordered" evidence="1">
    <location>
        <begin position="123"/>
        <end position="159"/>
    </location>
</feature>
<dbReference type="SUPFAM" id="SSF57667">
    <property type="entry name" value="beta-beta-alpha zinc fingers"/>
    <property type="match status" value="1"/>
</dbReference>
<organism evidence="3 4">
    <name type="scientific">Porphyra umbilicalis</name>
    <name type="common">Purple laver</name>
    <name type="synonym">Red alga</name>
    <dbReference type="NCBI Taxonomy" id="2786"/>
    <lineage>
        <taxon>Eukaryota</taxon>
        <taxon>Rhodophyta</taxon>
        <taxon>Bangiophyceae</taxon>
        <taxon>Bangiales</taxon>
        <taxon>Bangiaceae</taxon>
        <taxon>Porphyra</taxon>
    </lineage>
</organism>
<evidence type="ECO:0000259" key="2">
    <source>
        <dbReference type="PROSITE" id="PS00028"/>
    </source>
</evidence>
<protein>
    <recommendedName>
        <fullName evidence="2">C2H2-type domain-containing protein</fullName>
    </recommendedName>
</protein>
<accession>A0A1X6P3I6</accession>
<feature type="region of interest" description="Disordered" evidence="1">
    <location>
        <begin position="462"/>
        <end position="568"/>
    </location>
</feature>
<feature type="non-terminal residue" evidence="3">
    <location>
        <position position="1"/>
    </location>
</feature>
<evidence type="ECO:0000313" key="4">
    <source>
        <dbReference type="Proteomes" id="UP000218209"/>
    </source>
</evidence>
<reference evidence="3 4" key="1">
    <citation type="submission" date="2017-03" db="EMBL/GenBank/DDBJ databases">
        <title>WGS assembly of Porphyra umbilicalis.</title>
        <authorList>
            <person name="Brawley S.H."/>
            <person name="Blouin N.A."/>
            <person name="Ficko-Blean E."/>
            <person name="Wheeler G.L."/>
            <person name="Lohr M."/>
            <person name="Goodson H.V."/>
            <person name="Jenkins J.W."/>
            <person name="Blaby-Haas C.E."/>
            <person name="Helliwell K.E."/>
            <person name="Chan C."/>
            <person name="Marriage T."/>
            <person name="Bhattacharya D."/>
            <person name="Klein A.S."/>
            <person name="Badis Y."/>
            <person name="Brodie J."/>
            <person name="Cao Y."/>
            <person name="Collen J."/>
            <person name="Dittami S.M."/>
            <person name="Gachon C.M."/>
            <person name="Green B.R."/>
            <person name="Karpowicz S."/>
            <person name="Kim J.W."/>
            <person name="Kudahl U."/>
            <person name="Lin S."/>
            <person name="Michel G."/>
            <person name="Mittag M."/>
            <person name="Olson B.J."/>
            <person name="Pangilinan J."/>
            <person name="Peng Y."/>
            <person name="Qiu H."/>
            <person name="Shu S."/>
            <person name="Singer J.T."/>
            <person name="Smith A.G."/>
            <person name="Sprecher B.N."/>
            <person name="Wagner V."/>
            <person name="Wang W."/>
            <person name="Wang Z.-Y."/>
            <person name="Yan J."/>
            <person name="Yarish C."/>
            <person name="Zoeuner-Riek S."/>
            <person name="Zhuang Y."/>
            <person name="Zou Y."/>
            <person name="Lindquist E.A."/>
            <person name="Grimwood J."/>
            <person name="Barry K."/>
            <person name="Rokhsar D.S."/>
            <person name="Schmutz J."/>
            <person name="Stiller J.W."/>
            <person name="Grossman A.R."/>
            <person name="Prochnik S.E."/>
        </authorList>
    </citation>
    <scope>NUCLEOTIDE SEQUENCE [LARGE SCALE GENOMIC DNA]</scope>
    <source>
        <strain evidence="3">4086291</strain>
    </source>
</reference>
<dbReference type="AlphaFoldDB" id="A0A1X6P3I6"/>
<dbReference type="Proteomes" id="UP000218209">
    <property type="component" value="Unassembled WGS sequence"/>
</dbReference>
<gene>
    <name evidence="3" type="ORF">BU14_0236s0012</name>
</gene>
<sequence length="641" mass="69359">LPDTYTRCECSHVIHRTTASCVRRKRCHRKPHDVPLDGRPVHAAPGLRQRRPCSRYPVVDRDSECQKVGRLTLVHGIYSTDKLGHQTGPKRHGGAHPMMHVMTYNRHRRPVRTETARRMRAHPLLQEEQAPYPQARRTTGKPVQQAAHSRNDAQHEEDDPSLRLYLSPCGQCVSVVHASRQPFDTSAIARRSQTGNSSSTNWRTSLGRLSKDAVWGHCESEGGEMSITLRSKKKSPTVILVSRCKLNGQSQCSRHVSVLLTTWPSSTSALTLPMSPLHPAATSSTRHQSFSSSWSSARTGNRPWPLLLPHPFSHHCAHRLAMAAPHSPPLPPGPSPPSILSIPGLTDCRLCAMKLTGPASLTQHVRGKEHRRLEAAAAVLASASAAHPWACTLCALHNDTGKSLFSHVSGHHHRRVVERLRSAGRIHQNAPLVPRLRAALDEVRRTGDEDEHFAGLLEAAEAETADADESANDSDSSAPRQDGAGGETDEGDARQAPSARVATTATDDGRRASPPGAGAGPNCLARVSTGRQHDGRSRPVDRSSRTPAVVAPSRSRKQRREDGAASGLRHVAAADGEETGCSIAFRTQLSGRGGPADEVSGGTTVVVPPGANVLFECRRCERLFDTASAFARHTCSLACSS</sequence>
<dbReference type="InterPro" id="IPR036236">
    <property type="entry name" value="Znf_C2H2_sf"/>
</dbReference>
<dbReference type="EMBL" id="KV918903">
    <property type="protein sequence ID" value="OSX75449.1"/>
    <property type="molecule type" value="Genomic_DNA"/>
</dbReference>
<dbReference type="InterPro" id="IPR013087">
    <property type="entry name" value="Znf_C2H2_type"/>
</dbReference>
<feature type="compositionally biased region" description="Acidic residues" evidence="1">
    <location>
        <begin position="462"/>
        <end position="472"/>
    </location>
</feature>
<name>A0A1X6P3I6_PORUM</name>
<dbReference type="PROSITE" id="PS00028">
    <property type="entry name" value="ZINC_FINGER_C2H2_1"/>
    <property type="match status" value="1"/>
</dbReference>
<feature type="domain" description="C2H2-type" evidence="2">
    <location>
        <begin position="348"/>
        <end position="370"/>
    </location>
</feature>
<evidence type="ECO:0000313" key="3">
    <source>
        <dbReference type="EMBL" id="OSX75449.1"/>
    </source>
</evidence>
<keyword evidence="4" id="KW-1185">Reference proteome</keyword>
<evidence type="ECO:0000256" key="1">
    <source>
        <dbReference type="SAM" id="MobiDB-lite"/>
    </source>
</evidence>